<reference evidence="1 2" key="1">
    <citation type="submission" date="2020-03" db="EMBL/GenBank/DDBJ databases">
        <title>The genome sequence of Microvirga sp. c23x22.</title>
        <authorList>
            <person name="Zhang X."/>
        </authorList>
    </citation>
    <scope>NUCLEOTIDE SEQUENCE [LARGE SCALE GENOMIC DNA]</scope>
    <source>
        <strain evidence="2">c23x22</strain>
    </source>
</reference>
<evidence type="ECO:0000313" key="1">
    <source>
        <dbReference type="EMBL" id="NIX76821.1"/>
    </source>
</evidence>
<accession>A0ABX0VCK8</accession>
<proteinExistence type="predicted"/>
<organism evidence="1 2">
    <name type="scientific">Microvirga terricola</name>
    <dbReference type="NCBI Taxonomy" id="2719797"/>
    <lineage>
        <taxon>Bacteria</taxon>
        <taxon>Pseudomonadati</taxon>
        <taxon>Pseudomonadota</taxon>
        <taxon>Alphaproteobacteria</taxon>
        <taxon>Hyphomicrobiales</taxon>
        <taxon>Methylobacteriaceae</taxon>
        <taxon>Microvirga</taxon>
    </lineage>
</organism>
<dbReference type="RefSeq" id="WP_167672733.1">
    <property type="nucleotide sequence ID" value="NZ_JAATJS010000003.1"/>
</dbReference>
<name>A0ABX0VCK8_9HYPH</name>
<evidence type="ECO:0000313" key="2">
    <source>
        <dbReference type="Proteomes" id="UP000707352"/>
    </source>
</evidence>
<dbReference type="Proteomes" id="UP000707352">
    <property type="component" value="Unassembled WGS sequence"/>
</dbReference>
<dbReference type="EMBL" id="JAATJS010000003">
    <property type="protein sequence ID" value="NIX76821.1"/>
    <property type="molecule type" value="Genomic_DNA"/>
</dbReference>
<protein>
    <recommendedName>
        <fullName evidence="3">Glycosyltransferase family 4 protein</fullName>
    </recommendedName>
</protein>
<dbReference type="SUPFAM" id="SSF53756">
    <property type="entry name" value="UDP-Glycosyltransferase/glycogen phosphorylase"/>
    <property type="match status" value="1"/>
</dbReference>
<sequence>MTRASIETSYGARNAANDAVERHRSAYEALLEPLADVATRLSLAETRLDRVPGELAALRAEHAAEMDRLCTAHASEVAQLRGELDTVYQSTSWRITKPLRSAGWRFRGLKGFVNRHTAGMLRLVKSIVPWGLGLAVRSANLGLNALTAGAAGWRRRFGTPRTMWGVTPILTLPLLARCDRLLGLRSDSLVFTTYYTTSSFDVNLKRLCEYIYTKHPSWTIRLHKIILRIALMRYDVFHLFCDRSVLLPTRRMEVNEDEMRAITVFDKSLYTYTYGADVRTRQVTLSLGRYNLCAECPEPGRFCMCDDAEGRGNIERISKYATEMLAMGDMLAYVPSATNLHFWPLDITKFRYTEPTWTNDRPLRVAHAPNHPHFKGTQFLLDAIERLQSEGYAIELVRVQGVPNTEVIRLFETSDLVADQFIAGFHGYTALEAMALGKPVLCYLRSPDMALDPVNCPIINVWPDTIYSTLKRCLEGEVDLKELGRRSRSYIEHYYSLDAVAGRLGTMYLRSARFPERINRRIERRLSEIQSRLPDLLRGAPPVPWHLVEQASPEMGLGVDPTLKKVPD</sequence>
<comment type="caution">
    <text evidence="1">The sequence shown here is derived from an EMBL/GenBank/DDBJ whole genome shotgun (WGS) entry which is preliminary data.</text>
</comment>
<evidence type="ECO:0008006" key="3">
    <source>
        <dbReference type="Google" id="ProtNLM"/>
    </source>
</evidence>
<keyword evidence="2" id="KW-1185">Reference proteome</keyword>
<dbReference type="Gene3D" id="3.40.50.2000">
    <property type="entry name" value="Glycogen Phosphorylase B"/>
    <property type="match status" value="1"/>
</dbReference>
<gene>
    <name evidence="1" type="ORF">HB375_09365</name>
</gene>